<dbReference type="EMBL" id="MBQD01000004">
    <property type="protein sequence ID" value="OCL36960.1"/>
    <property type="molecule type" value="Genomic_DNA"/>
</dbReference>
<evidence type="ECO:0000313" key="2">
    <source>
        <dbReference type="EMBL" id="OCL36960.1"/>
    </source>
</evidence>
<organism evidence="2 3">
    <name type="scientific">Tessaracoccus lapidicaptus</name>
    <dbReference type="NCBI Taxonomy" id="1427523"/>
    <lineage>
        <taxon>Bacteria</taxon>
        <taxon>Bacillati</taxon>
        <taxon>Actinomycetota</taxon>
        <taxon>Actinomycetes</taxon>
        <taxon>Propionibacteriales</taxon>
        <taxon>Propionibacteriaceae</taxon>
        <taxon>Tessaracoccus</taxon>
    </lineage>
</organism>
<feature type="transmembrane region" description="Helical" evidence="1">
    <location>
        <begin position="7"/>
        <end position="23"/>
    </location>
</feature>
<reference evidence="3" key="1">
    <citation type="submission" date="2016-07" db="EMBL/GenBank/DDBJ databases">
        <authorList>
            <person name="Florea S."/>
            <person name="Webb J.S."/>
            <person name="Jaromczyk J."/>
            <person name="Schardl C.L."/>
        </authorList>
    </citation>
    <scope>NUCLEOTIDE SEQUENCE [LARGE SCALE GENOMIC DNA]</scope>
    <source>
        <strain evidence="3">IPBSL-7</strain>
    </source>
</reference>
<feature type="transmembrane region" description="Helical" evidence="1">
    <location>
        <begin position="29"/>
        <end position="47"/>
    </location>
</feature>
<keyword evidence="3" id="KW-1185">Reference proteome</keyword>
<evidence type="ECO:0000313" key="3">
    <source>
        <dbReference type="Proteomes" id="UP000093501"/>
    </source>
</evidence>
<keyword evidence="1" id="KW-0472">Membrane</keyword>
<dbReference type="Proteomes" id="UP000093501">
    <property type="component" value="Unassembled WGS sequence"/>
</dbReference>
<comment type="caution">
    <text evidence="2">The sequence shown here is derived from an EMBL/GenBank/DDBJ whole genome shotgun (WGS) entry which is preliminary data.</text>
</comment>
<keyword evidence="1" id="KW-1133">Transmembrane helix</keyword>
<dbReference type="AlphaFoldDB" id="A0A1C0ARM8"/>
<feature type="transmembrane region" description="Helical" evidence="1">
    <location>
        <begin position="59"/>
        <end position="78"/>
    </location>
</feature>
<sequence length="80" mass="8250">MLGYLGIAAHVVVGYLYLVAGLVTPAPWLVGFLLAWVALLGVAIWLLSRHPHWAPAVPVAALVLLVGGVSLGGALLGWTA</sequence>
<proteinExistence type="predicted"/>
<keyword evidence="1" id="KW-0812">Transmembrane</keyword>
<evidence type="ECO:0000256" key="1">
    <source>
        <dbReference type="SAM" id="Phobius"/>
    </source>
</evidence>
<name>A0A1C0ARM8_9ACTN</name>
<gene>
    <name evidence="2" type="ORF">BCR15_12835</name>
</gene>
<accession>A0A1C0ARM8</accession>
<protein>
    <recommendedName>
        <fullName evidence="4">DUF4175 domain-containing protein</fullName>
    </recommendedName>
</protein>
<evidence type="ECO:0008006" key="4">
    <source>
        <dbReference type="Google" id="ProtNLM"/>
    </source>
</evidence>